<name>W4QHQ5_9BACI</name>
<accession>W4QHQ5</accession>
<protein>
    <submittedName>
        <fullName evidence="2">Xylose isomerase domain protein TIM barrel</fullName>
    </submittedName>
</protein>
<dbReference type="RefSeq" id="WP_035343908.1">
    <property type="nucleotide sequence ID" value="NZ_BAUU01000014.1"/>
</dbReference>
<evidence type="ECO:0000313" key="3">
    <source>
        <dbReference type="Proteomes" id="UP000018895"/>
    </source>
</evidence>
<dbReference type="InterPro" id="IPR036237">
    <property type="entry name" value="Xyl_isomerase-like_sf"/>
</dbReference>
<dbReference type="PANTHER" id="PTHR12110">
    <property type="entry name" value="HYDROXYPYRUVATE ISOMERASE"/>
    <property type="match status" value="1"/>
</dbReference>
<dbReference type="OrthoDB" id="9782626at2"/>
<comment type="caution">
    <text evidence="2">The sequence shown here is derived from an EMBL/GenBank/DDBJ whole genome shotgun (WGS) entry which is preliminary data.</text>
</comment>
<dbReference type="AlphaFoldDB" id="W4QHQ5"/>
<reference evidence="2" key="1">
    <citation type="journal article" date="2014" name="Genome Announc.">
        <title>Draft Genome Sequences of Three Alkaliphilic Bacillus Strains, Bacillus wakoensis JCM 9140T, Bacillus akibai JCM 9157T, and Bacillus hemicellulosilyticus JCM 9152T.</title>
        <authorList>
            <person name="Yuki M."/>
            <person name="Oshima K."/>
            <person name="Suda W."/>
            <person name="Oshida Y."/>
            <person name="Kitamura K."/>
            <person name="Iida T."/>
            <person name="Hattori M."/>
            <person name="Ohkuma M."/>
        </authorList>
    </citation>
    <scope>NUCLEOTIDE SEQUENCE [LARGE SCALE GENOMIC DNA]</scope>
    <source>
        <strain evidence="2">JCM 9152</strain>
    </source>
</reference>
<evidence type="ECO:0000313" key="2">
    <source>
        <dbReference type="EMBL" id="GAE30864.1"/>
    </source>
</evidence>
<dbReference type="GO" id="GO:0016853">
    <property type="term" value="F:isomerase activity"/>
    <property type="evidence" value="ECO:0007669"/>
    <property type="project" value="UniProtKB-KW"/>
</dbReference>
<keyword evidence="3" id="KW-1185">Reference proteome</keyword>
<proteinExistence type="predicted"/>
<keyword evidence="2" id="KW-0413">Isomerase</keyword>
<dbReference type="Proteomes" id="UP000018895">
    <property type="component" value="Unassembled WGS sequence"/>
</dbReference>
<dbReference type="SUPFAM" id="SSF51658">
    <property type="entry name" value="Xylose isomerase-like"/>
    <property type="match status" value="1"/>
</dbReference>
<dbReference type="EMBL" id="BAUU01000014">
    <property type="protein sequence ID" value="GAE30864.1"/>
    <property type="molecule type" value="Genomic_DNA"/>
</dbReference>
<dbReference type="Gene3D" id="3.20.20.150">
    <property type="entry name" value="Divalent-metal-dependent TIM barrel enzymes"/>
    <property type="match status" value="1"/>
</dbReference>
<organism evidence="2 3">
    <name type="scientific">Halalkalibacter hemicellulosilyticusJCM 9152</name>
    <dbReference type="NCBI Taxonomy" id="1236971"/>
    <lineage>
        <taxon>Bacteria</taxon>
        <taxon>Bacillati</taxon>
        <taxon>Bacillota</taxon>
        <taxon>Bacilli</taxon>
        <taxon>Bacillales</taxon>
        <taxon>Bacillaceae</taxon>
        <taxon>Halalkalibacter</taxon>
    </lineage>
</organism>
<dbReference type="InterPro" id="IPR050312">
    <property type="entry name" value="IolE/XylAMocC-like"/>
</dbReference>
<dbReference type="PANTHER" id="PTHR12110:SF21">
    <property type="entry name" value="XYLOSE ISOMERASE-LIKE TIM BARREL DOMAIN-CONTAINING PROTEIN"/>
    <property type="match status" value="1"/>
</dbReference>
<dbReference type="STRING" id="1236971.JCM9152_2289"/>
<evidence type="ECO:0000259" key="1">
    <source>
        <dbReference type="Pfam" id="PF01261"/>
    </source>
</evidence>
<sequence length="281" mass="31632">MLKGVSNAGLGDVGTIEEFIVNASKYGFESVDTSGNELVHWVEEIGLEEAQAFLRKYNIQIGAIGLSVEWRREEEEFKTGLSSFIREAEVASALGCRLCATYILPSTDYPPAAFMARAVRRFRTCAVILNEYDMKFGLEFVGPHHLRTTWKYPFIWTMSETIDLIEAIGKSNVGLLIDAYHCYTTGLDFAELNQLDVKKIVHVHINDAKSIPVSEVLDHDRLYPGEGVINLVKLLKQLQSIGYQGSITQEVLTQIPEDQESEQLWVKTSNAYDALFKQIEC</sequence>
<gene>
    <name evidence="2" type="ORF">JCM9152_2289</name>
</gene>
<feature type="domain" description="Xylose isomerase-like TIM barrel" evidence="1">
    <location>
        <begin position="22"/>
        <end position="255"/>
    </location>
</feature>
<dbReference type="Pfam" id="PF01261">
    <property type="entry name" value="AP_endonuc_2"/>
    <property type="match status" value="1"/>
</dbReference>
<dbReference type="InterPro" id="IPR013022">
    <property type="entry name" value="Xyl_isomerase-like_TIM-brl"/>
</dbReference>